<reference evidence="2 3" key="1">
    <citation type="submission" date="2019-07" db="EMBL/GenBank/DDBJ databases">
        <title>Genomic Encyclopedia of Archaeal and Bacterial Type Strains, Phase II (KMG-II): from individual species to whole genera.</title>
        <authorList>
            <person name="Goeker M."/>
        </authorList>
    </citation>
    <scope>NUCLEOTIDE SEQUENCE [LARGE SCALE GENOMIC DNA]</scope>
    <source>
        <strain evidence="2 3">DSM 14571</strain>
    </source>
</reference>
<proteinExistence type="predicted"/>
<dbReference type="SUPFAM" id="SSF159006">
    <property type="entry name" value="YopX-like"/>
    <property type="match status" value="1"/>
</dbReference>
<gene>
    <name evidence="2" type="ORF">LX74_04037</name>
</gene>
<evidence type="ECO:0000313" key="3">
    <source>
        <dbReference type="Proteomes" id="UP000324513"/>
    </source>
</evidence>
<name>A0ABY3NAE6_ELIMR</name>
<keyword evidence="3" id="KW-1185">Reference proteome</keyword>
<evidence type="ECO:0000259" key="1">
    <source>
        <dbReference type="Pfam" id="PF09643"/>
    </source>
</evidence>
<dbReference type="InterPro" id="IPR019096">
    <property type="entry name" value="YopX_protein"/>
</dbReference>
<dbReference type="EMBL" id="VNHK01000026">
    <property type="protein sequence ID" value="TYO83946.1"/>
    <property type="molecule type" value="Genomic_DNA"/>
</dbReference>
<evidence type="ECO:0000313" key="2">
    <source>
        <dbReference type="EMBL" id="TYO83946.1"/>
    </source>
</evidence>
<sequence length="137" mass="15763">MKREIIFRGKRVDNGVWVYGNLLKTSVDKKTNPEFTDGIQVFEDNKFKAVHAVVPETVGQFTGLLDYKGNRIFEGDILKGKYLVYHQDPELLPIEHDISGEVKFIEGFFACENFSFVYPEYEIEITGNIHESLTPNK</sequence>
<accession>A0ABY3NAE6</accession>
<dbReference type="Gene3D" id="2.30.30.290">
    <property type="entry name" value="YopX-like domains"/>
    <property type="match status" value="1"/>
</dbReference>
<dbReference type="RefSeq" id="WP_065082230.1">
    <property type="nucleotide sequence ID" value="NZ_FLSS01000030.1"/>
</dbReference>
<protein>
    <submittedName>
        <fullName evidence="2">Phage protein (TIGR01671 family)</fullName>
    </submittedName>
</protein>
<dbReference type="InterPro" id="IPR023385">
    <property type="entry name" value="YopX-like_C"/>
</dbReference>
<comment type="caution">
    <text evidence="2">The sequence shown here is derived from an EMBL/GenBank/DDBJ whole genome shotgun (WGS) entry which is preliminary data.</text>
</comment>
<dbReference type="Pfam" id="PF09643">
    <property type="entry name" value="YopX"/>
    <property type="match status" value="1"/>
</dbReference>
<feature type="domain" description="YopX protein" evidence="1">
    <location>
        <begin position="7"/>
        <end position="131"/>
    </location>
</feature>
<dbReference type="Proteomes" id="UP000324513">
    <property type="component" value="Unassembled WGS sequence"/>
</dbReference>
<organism evidence="2 3">
    <name type="scientific">Elizabethkingia miricola</name>
    <name type="common">Chryseobacterium miricola</name>
    <dbReference type="NCBI Taxonomy" id="172045"/>
    <lineage>
        <taxon>Bacteria</taxon>
        <taxon>Pseudomonadati</taxon>
        <taxon>Bacteroidota</taxon>
        <taxon>Flavobacteriia</taxon>
        <taxon>Flavobacteriales</taxon>
        <taxon>Weeksellaceae</taxon>
        <taxon>Elizabethkingia</taxon>
    </lineage>
</organism>